<accession>A0A5C5WFW3</accession>
<evidence type="ECO:0000256" key="1">
    <source>
        <dbReference type="SAM" id="MobiDB-lite"/>
    </source>
</evidence>
<organism evidence="2 3">
    <name type="scientific">Rubripirellula amarantea</name>
    <dbReference type="NCBI Taxonomy" id="2527999"/>
    <lineage>
        <taxon>Bacteria</taxon>
        <taxon>Pseudomonadati</taxon>
        <taxon>Planctomycetota</taxon>
        <taxon>Planctomycetia</taxon>
        <taxon>Pirellulales</taxon>
        <taxon>Pirellulaceae</taxon>
        <taxon>Rubripirellula</taxon>
    </lineage>
</organism>
<reference evidence="2 3" key="1">
    <citation type="submission" date="2019-02" db="EMBL/GenBank/DDBJ databases">
        <title>Deep-cultivation of Planctomycetes and their phenomic and genomic characterization uncovers novel biology.</title>
        <authorList>
            <person name="Wiegand S."/>
            <person name="Jogler M."/>
            <person name="Boedeker C."/>
            <person name="Pinto D."/>
            <person name="Vollmers J."/>
            <person name="Rivas-Marin E."/>
            <person name="Kohn T."/>
            <person name="Peeters S.H."/>
            <person name="Heuer A."/>
            <person name="Rast P."/>
            <person name="Oberbeckmann S."/>
            <person name="Bunk B."/>
            <person name="Jeske O."/>
            <person name="Meyerdierks A."/>
            <person name="Storesund J.E."/>
            <person name="Kallscheuer N."/>
            <person name="Luecker S."/>
            <person name="Lage O.M."/>
            <person name="Pohl T."/>
            <person name="Merkel B.J."/>
            <person name="Hornburger P."/>
            <person name="Mueller R.-W."/>
            <person name="Bruemmer F."/>
            <person name="Labrenz M."/>
            <person name="Spormann A.M."/>
            <person name="Op Den Camp H."/>
            <person name="Overmann J."/>
            <person name="Amann R."/>
            <person name="Jetten M.S.M."/>
            <person name="Mascher T."/>
            <person name="Medema M.H."/>
            <person name="Devos D.P."/>
            <person name="Kaster A.-K."/>
            <person name="Ovreas L."/>
            <person name="Rohde M."/>
            <person name="Galperin M.Y."/>
            <person name="Jogler C."/>
        </authorList>
    </citation>
    <scope>NUCLEOTIDE SEQUENCE [LARGE SCALE GENOMIC DNA]</scope>
    <source>
        <strain evidence="2 3">Pla22</strain>
    </source>
</reference>
<keyword evidence="3" id="KW-1185">Reference proteome</keyword>
<comment type="caution">
    <text evidence="2">The sequence shown here is derived from an EMBL/GenBank/DDBJ whole genome shotgun (WGS) entry which is preliminary data.</text>
</comment>
<evidence type="ECO:0000313" key="3">
    <source>
        <dbReference type="Proteomes" id="UP000316598"/>
    </source>
</evidence>
<evidence type="ECO:0000313" key="2">
    <source>
        <dbReference type="EMBL" id="TWT49417.1"/>
    </source>
</evidence>
<dbReference type="Proteomes" id="UP000316598">
    <property type="component" value="Unassembled WGS sequence"/>
</dbReference>
<sequence length="153" mass="17481">MRNLFIIGMLAVAAFAAGWFKINRDGDSTTIEFNRAEIRDDTRRAIEKGREILDRRDEQFANQEQPQSNFDEQSYGPQPYGNPPAYPNQPVTNQPVTNQPVPNQPWNQNYARPAQPQSPPSQPYTQNYGPQPLPPQQGGYYQGQAPSYNDQRR</sequence>
<gene>
    <name evidence="2" type="ORF">Pla22_46130</name>
</gene>
<dbReference type="OrthoDB" id="292350at2"/>
<feature type="compositionally biased region" description="Low complexity" evidence="1">
    <location>
        <begin position="136"/>
        <end position="153"/>
    </location>
</feature>
<proteinExistence type="predicted"/>
<dbReference type="EMBL" id="SJPI01000003">
    <property type="protein sequence ID" value="TWT49417.1"/>
    <property type="molecule type" value="Genomic_DNA"/>
</dbReference>
<feature type="compositionally biased region" description="Low complexity" evidence="1">
    <location>
        <begin position="88"/>
        <end position="115"/>
    </location>
</feature>
<feature type="compositionally biased region" description="Polar residues" evidence="1">
    <location>
        <begin position="60"/>
        <end position="76"/>
    </location>
</feature>
<dbReference type="AlphaFoldDB" id="A0A5C5WFW3"/>
<dbReference type="RefSeq" id="WP_146516930.1">
    <property type="nucleotide sequence ID" value="NZ_SJPI01000003.1"/>
</dbReference>
<feature type="region of interest" description="Disordered" evidence="1">
    <location>
        <begin position="55"/>
        <end position="153"/>
    </location>
</feature>
<protein>
    <submittedName>
        <fullName evidence="2">Uncharacterized protein</fullName>
    </submittedName>
</protein>
<name>A0A5C5WFW3_9BACT</name>